<feature type="region of interest" description="Disordered" evidence="1">
    <location>
        <begin position="1"/>
        <end position="23"/>
    </location>
</feature>
<comment type="caution">
    <text evidence="2">The sequence shown here is derived from an EMBL/GenBank/DDBJ whole genome shotgun (WGS) entry which is preliminary data.</text>
</comment>
<sequence length="179" mass="20219">MLSHPPLLKPWRQDITERSSPGGVFTRTRALRSKVRVPIDERTELDLRTALDGTRYDVLQAATGLALAPPAPLPAERAATSKRLSETPGAVYKAVWAHSAQPIGMTTFEWTRRRGHEPKDVAKPRSDPQTLQQWFAEYGKPDPNVRIGRRTEFTPSVRIIGNGREAFRTNVRRMQRGEL</sequence>
<reference evidence="2" key="1">
    <citation type="submission" date="2021-05" db="EMBL/GenBank/DDBJ databases">
        <title>The genome of the haptophyte Pavlova lutheri (Diacronema luteri, Pavlovales) - a model for lipid biosynthesis in eukaryotic algae.</title>
        <authorList>
            <person name="Hulatt C.J."/>
            <person name="Posewitz M.C."/>
        </authorList>
    </citation>
    <scope>NUCLEOTIDE SEQUENCE</scope>
    <source>
        <strain evidence="2">NIVA-4/92</strain>
    </source>
</reference>
<evidence type="ECO:0000313" key="2">
    <source>
        <dbReference type="EMBL" id="KAG8465235.1"/>
    </source>
</evidence>
<name>A0A8J5XTN3_DIALT</name>
<proteinExistence type="predicted"/>
<protein>
    <submittedName>
        <fullName evidence="2">Uncharacterized protein</fullName>
    </submittedName>
</protein>
<dbReference type="AlphaFoldDB" id="A0A8J5XTN3"/>
<evidence type="ECO:0000256" key="1">
    <source>
        <dbReference type="SAM" id="MobiDB-lite"/>
    </source>
</evidence>
<organism evidence="2 3">
    <name type="scientific">Diacronema lutheri</name>
    <name type="common">Unicellular marine alga</name>
    <name type="synonym">Monochrysis lutheri</name>
    <dbReference type="NCBI Taxonomy" id="2081491"/>
    <lineage>
        <taxon>Eukaryota</taxon>
        <taxon>Haptista</taxon>
        <taxon>Haptophyta</taxon>
        <taxon>Pavlovophyceae</taxon>
        <taxon>Pavlovales</taxon>
        <taxon>Pavlovaceae</taxon>
        <taxon>Diacronema</taxon>
    </lineage>
</organism>
<dbReference type="EMBL" id="JAGTXO010000011">
    <property type="protein sequence ID" value="KAG8465235.1"/>
    <property type="molecule type" value="Genomic_DNA"/>
</dbReference>
<evidence type="ECO:0000313" key="3">
    <source>
        <dbReference type="Proteomes" id="UP000751190"/>
    </source>
</evidence>
<accession>A0A8J5XTN3</accession>
<gene>
    <name evidence="2" type="ORF">KFE25_012598</name>
</gene>
<dbReference type="OrthoDB" id="10380658at2759"/>
<keyword evidence="3" id="KW-1185">Reference proteome</keyword>
<dbReference type="Proteomes" id="UP000751190">
    <property type="component" value="Unassembled WGS sequence"/>
</dbReference>